<reference evidence="3" key="1">
    <citation type="journal article" date="2013" name="Nature">
        <title>Draft genome of the wheat A-genome progenitor Triticum urartu.</title>
        <authorList>
            <person name="Ling H.Q."/>
            <person name="Zhao S."/>
            <person name="Liu D."/>
            <person name="Wang J."/>
            <person name="Sun H."/>
            <person name="Zhang C."/>
            <person name="Fan H."/>
            <person name="Li D."/>
            <person name="Dong L."/>
            <person name="Tao Y."/>
            <person name="Gao C."/>
            <person name="Wu H."/>
            <person name="Li Y."/>
            <person name="Cui Y."/>
            <person name="Guo X."/>
            <person name="Zheng S."/>
            <person name="Wang B."/>
            <person name="Yu K."/>
            <person name="Liang Q."/>
            <person name="Yang W."/>
            <person name="Lou X."/>
            <person name="Chen J."/>
            <person name="Feng M."/>
            <person name="Jian J."/>
            <person name="Zhang X."/>
            <person name="Luo G."/>
            <person name="Jiang Y."/>
            <person name="Liu J."/>
            <person name="Wang Z."/>
            <person name="Sha Y."/>
            <person name="Zhang B."/>
            <person name="Wu H."/>
            <person name="Tang D."/>
            <person name="Shen Q."/>
            <person name="Xue P."/>
            <person name="Zou S."/>
            <person name="Wang X."/>
            <person name="Liu X."/>
            <person name="Wang F."/>
            <person name="Yang Y."/>
            <person name="An X."/>
            <person name="Dong Z."/>
            <person name="Zhang K."/>
            <person name="Zhang X."/>
            <person name="Luo M.C."/>
            <person name="Dvorak J."/>
            <person name="Tong Y."/>
            <person name="Wang J."/>
            <person name="Yang H."/>
            <person name="Li Z."/>
            <person name="Wang D."/>
            <person name="Zhang A."/>
            <person name="Wang J."/>
        </authorList>
    </citation>
    <scope>NUCLEOTIDE SEQUENCE</scope>
    <source>
        <strain evidence="3">cv. G1812</strain>
    </source>
</reference>
<feature type="compositionally biased region" description="Polar residues" evidence="1">
    <location>
        <begin position="103"/>
        <end position="116"/>
    </location>
</feature>
<evidence type="ECO:0000256" key="1">
    <source>
        <dbReference type="SAM" id="MobiDB-lite"/>
    </source>
</evidence>
<organism evidence="2 3">
    <name type="scientific">Triticum urartu</name>
    <name type="common">Red wild einkorn</name>
    <name type="synonym">Crithodium urartu</name>
    <dbReference type="NCBI Taxonomy" id="4572"/>
    <lineage>
        <taxon>Eukaryota</taxon>
        <taxon>Viridiplantae</taxon>
        <taxon>Streptophyta</taxon>
        <taxon>Embryophyta</taxon>
        <taxon>Tracheophyta</taxon>
        <taxon>Spermatophyta</taxon>
        <taxon>Magnoliopsida</taxon>
        <taxon>Liliopsida</taxon>
        <taxon>Poales</taxon>
        <taxon>Poaceae</taxon>
        <taxon>BOP clade</taxon>
        <taxon>Pooideae</taxon>
        <taxon>Triticodae</taxon>
        <taxon>Triticeae</taxon>
        <taxon>Triticinae</taxon>
        <taxon>Triticum</taxon>
    </lineage>
</organism>
<accession>A0A8R7TKY9</accession>
<evidence type="ECO:0000313" key="3">
    <source>
        <dbReference type="Proteomes" id="UP000015106"/>
    </source>
</evidence>
<name>A0A8R7TKY9_TRIUA</name>
<protein>
    <submittedName>
        <fullName evidence="2">Uncharacterized protein</fullName>
    </submittedName>
</protein>
<gene>
    <name evidence="2" type="primary">LOC125537540</name>
</gene>
<keyword evidence="3" id="KW-1185">Reference proteome</keyword>
<dbReference type="Gramene" id="TuG1812G0200004419.01.T03">
    <property type="protein sequence ID" value="TuG1812G0200004419.01.T03"/>
    <property type="gene ID" value="TuG1812G0200004419.01"/>
</dbReference>
<dbReference type="Proteomes" id="UP000015106">
    <property type="component" value="Chromosome 2"/>
</dbReference>
<proteinExistence type="predicted"/>
<dbReference type="AlphaFoldDB" id="A0A8R7TKY9"/>
<evidence type="ECO:0000313" key="2">
    <source>
        <dbReference type="EnsemblPlants" id="TuG1812G0200004419.01.T03"/>
    </source>
</evidence>
<reference evidence="2" key="2">
    <citation type="submission" date="2018-03" db="EMBL/GenBank/DDBJ databases">
        <title>The Triticum urartu genome reveals the dynamic nature of wheat genome evolution.</title>
        <authorList>
            <person name="Ling H."/>
            <person name="Ma B."/>
            <person name="Shi X."/>
            <person name="Liu H."/>
            <person name="Dong L."/>
            <person name="Sun H."/>
            <person name="Cao Y."/>
            <person name="Gao Q."/>
            <person name="Zheng S."/>
            <person name="Li Y."/>
            <person name="Yu Y."/>
            <person name="Du H."/>
            <person name="Qi M."/>
            <person name="Li Y."/>
            <person name="Yu H."/>
            <person name="Cui Y."/>
            <person name="Wang N."/>
            <person name="Chen C."/>
            <person name="Wu H."/>
            <person name="Zhao Y."/>
            <person name="Zhang J."/>
            <person name="Li Y."/>
            <person name="Zhou W."/>
            <person name="Zhang B."/>
            <person name="Hu W."/>
            <person name="Eijk M."/>
            <person name="Tang J."/>
            <person name="Witsenboer H."/>
            <person name="Zhao S."/>
            <person name="Li Z."/>
            <person name="Zhang A."/>
            <person name="Wang D."/>
            <person name="Liang C."/>
        </authorList>
    </citation>
    <scope>NUCLEOTIDE SEQUENCE [LARGE SCALE GENOMIC DNA]</scope>
    <source>
        <strain evidence="2">cv. G1812</strain>
    </source>
</reference>
<sequence length="211" mass="22642">GYMYRNQFRPDRFNDNTNAARRTGRGCIGGTHHWVVSGGRGSAAPGTQLRSPPNCSGRPATVQQYRPRSPASVAPQGNATDYTPVVSAADEHTEPESLASLGSLESQKSSNAPDQSDVVNLESAEGARAEDSSMPTIHSTGYSSSAFTLQFGTLSPGVITLQCIPCSTSAPPDLNEKKHWQCRHTVDYYLTSLMSCPCHLPEGSKSKNQKI</sequence>
<reference evidence="2" key="3">
    <citation type="submission" date="2022-06" db="UniProtKB">
        <authorList>
            <consortium name="EnsemblPlants"/>
        </authorList>
    </citation>
    <scope>IDENTIFICATION</scope>
</reference>
<feature type="region of interest" description="Disordered" evidence="1">
    <location>
        <begin position="38"/>
        <end position="116"/>
    </location>
</feature>
<dbReference type="EnsemblPlants" id="TuG1812G0200004419.01.T03">
    <property type="protein sequence ID" value="TuG1812G0200004419.01.T03"/>
    <property type="gene ID" value="TuG1812G0200004419.01"/>
</dbReference>